<evidence type="ECO:0000259" key="1">
    <source>
        <dbReference type="PROSITE" id="PS50883"/>
    </source>
</evidence>
<dbReference type="InterPro" id="IPR001633">
    <property type="entry name" value="EAL_dom"/>
</dbReference>
<organism evidence="3 4">
    <name type="scientific">Aquipuribacter hungaricus</name>
    <dbReference type="NCBI Taxonomy" id="545624"/>
    <lineage>
        <taxon>Bacteria</taxon>
        <taxon>Bacillati</taxon>
        <taxon>Actinomycetota</taxon>
        <taxon>Actinomycetes</taxon>
        <taxon>Micrococcales</taxon>
        <taxon>Intrasporangiaceae</taxon>
        <taxon>Aquipuribacter</taxon>
    </lineage>
</organism>
<dbReference type="Pfam" id="PF00563">
    <property type="entry name" value="EAL"/>
    <property type="match status" value="1"/>
</dbReference>
<dbReference type="Proteomes" id="UP001595685">
    <property type="component" value="Unassembled WGS sequence"/>
</dbReference>
<evidence type="ECO:0000313" key="3">
    <source>
        <dbReference type="EMBL" id="MFC3690267.1"/>
    </source>
</evidence>
<keyword evidence="4" id="KW-1185">Reference proteome</keyword>
<dbReference type="PANTHER" id="PTHR33525:SF4">
    <property type="entry name" value="CYCLIC DI-GMP PHOSPHODIESTERASE CDGJ"/>
    <property type="match status" value="1"/>
</dbReference>
<dbReference type="RefSeq" id="WP_340289298.1">
    <property type="nucleotide sequence ID" value="NZ_JBBEOI010000006.1"/>
</dbReference>
<sequence length="368" mass="37737">MVDEAAHEAATAQVISAVFGEFGVANLAGDLPLFVNTTRAFLVGDIPLPDDPERLVIEVLEHVLLDAEVLAGIVALKRAGYRIAADDWDGTRSRDGLLPLCDVVKIDLSAVGHAALPGLIADARRLSPGVSVCVERVETAEDAGLAEAAGAVLLQGFYLDRPQTRTTRTLTASEVTCLRLLGALASEADTGELVRLVSSDPGLAMQVLRMAASPAGVGRPVASVSQAVVLLGPRKLGSWLVLVLLGGASRASREHVVAVLARAGACALLSPSSRDAAFTAGLLSAALELLGGEPADVMRDSGADPAIADAVLRGGGPVGAALQAVIAHERNDPAAALSTTHDPYTVSRAVLQAVVGARAVAEAMSDER</sequence>
<feature type="domain" description="EAL" evidence="1">
    <location>
        <begin position="1"/>
        <end position="176"/>
    </location>
</feature>
<reference evidence="4" key="1">
    <citation type="journal article" date="2019" name="Int. J. Syst. Evol. Microbiol.">
        <title>The Global Catalogue of Microorganisms (GCM) 10K type strain sequencing project: providing services to taxonomists for standard genome sequencing and annotation.</title>
        <authorList>
            <consortium name="The Broad Institute Genomics Platform"/>
            <consortium name="The Broad Institute Genome Sequencing Center for Infectious Disease"/>
            <person name="Wu L."/>
            <person name="Ma J."/>
        </authorList>
    </citation>
    <scope>NUCLEOTIDE SEQUENCE [LARGE SCALE GENOMIC DNA]</scope>
    <source>
        <strain evidence="4">NCAIM B.02333</strain>
    </source>
</reference>
<gene>
    <name evidence="3" type="ORF">ACFOLH_18120</name>
</gene>
<dbReference type="Gene3D" id="3.20.20.450">
    <property type="entry name" value="EAL domain"/>
    <property type="match status" value="1"/>
</dbReference>
<dbReference type="InterPro" id="IPR035919">
    <property type="entry name" value="EAL_sf"/>
</dbReference>
<dbReference type="Pfam" id="PF08668">
    <property type="entry name" value="HDOD"/>
    <property type="match status" value="1"/>
</dbReference>
<dbReference type="EMBL" id="JBHRWW010000019">
    <property type="protein sequence ID" value="MFC3690267.1"/>
    <property type="molecule type" value="Genomic_DNA"/>
</dbReference>
<dbReference type="SUPFAM" id="SSF141868">
    <property type="entry name" value="EAL domain-like"/>
    <property type="match status" value="1"/>
</dbReference>
<dbReference type="PROSITE" id="PS51833">
    <property type="entry name" value="HDOD"/>
    <property type="match status" value="1"/>
</dbReference>
<dbReference type="InterPro" id="IPR052340">
    <property type="entry name" value="RNase_Y/CdgJ"/>
</dbReference>
<dbReference type="PROSITE" id="PS50883">
    <property type="entry name" value="EAL"/>
    <property type="match status" value="1"/>
</dbReference>
<name>A0ABV7WMM8_9MICO</name>
<evidence type="ECO:0000259" key="2">
    <source>
        <dbReference type="PROSITE" id="PS51833"/>
    </source>
</evidence>
<dbReference type="InterPro" id="IPR013976">
    <property type="entry name" value="HDOD"/>
</dbReference>
<proteinExistence type="predicted"/>
<dbReference type="PANTHER" id="PTHR33525">
    <property type="match status" value="1"/>
</dbReference>
<feature type="domain" description="HDOD" evidence="2">
    <location>
        <begin position="170"/>
        <end position="368"/>
    </location>
</feature>
<dbReference type="SUPFAM" id="SSF109604">
    <property type="entry name" value="HD-domain/PDEase-like"/>
    <property type="match status" value="1"/>
</dbReference>
<protein>
    <submittedName>
        <fullName evidence="3">EAL and HDOD domain-containing protein</fullName>
    </submittedName>
</protein>
<comment type="caution">
    <text evidence="3">The sequence shown here is derived from an EMBL/GenBank/DDBJ whole genome shotgun (WGS) entry which is preliminary data.</text>
</comment>
<dbReference type="Gene3D" id="1.10.3210.10">
    <property type="entry name" value="Hypothetical protein af1432"/>
    <property type="match status" value="1"/>
</dbReference>
<accession>A0ABV7WMM8</accession>
<evidence type="ECO:0000313" key="4">
    <source>
        <dbReference type="Proteomes" id="UP001595685"/>
    </source>
</evidence>